<dbReference type="HOGENOM" id="CLU_826648_0_0_1"/>
<keyword evidence="1" id="KW-0812">Transmembrane</keyword>
<gene>
    <name evidence="2" type="ORF">NEQG_02515</name>
</gene>
<dbReference type="OrthoDB" id="377083at2759"/>
<dbReference type="AlphaFoldDB" id="I3EDU5"/>
<dbReference type="EMBL" id="GL870883">
    <property type="protein sequence ID" value="EIJ87392.1"/>
    <property type="molecule type" value="Genomic_DNA"/>
</dbReference>
<accession>I3EDU5</accession>
<evidence type="ECO:0000313" key="2">
    <source>
        <dbReference type="EMBL" id="EIJ87392.1"/>
    </source>
</evidence>
<dbReference type="VEuPathDB" id="MicrosporidiaDB:NEQG_02515"/>
<dbReference type="Proteomes" id="UP000002872">
    <property type="component" value="Unassembled WGS sequence"/>
</dbReference>
<dbReference type="OMA" id="TCESHAE"/>
<feature type="transmembrane region" description="Helical" evidence="1">
    <location>
        <begin position="160"/>
        <end position="188"/>
    </location>
</feature>
<keyword evidence="1" id="KW-0472">Membrane</keyword>
<keyword evidence="1" id="KW-1133">Transmembrane helix</keyword>
<dbReference type="InParanoid" id="I3EDU5"/>
<feature type="transmembrane region" description="Helical" evidence="1">
    <location>
        <begin position="100"/>
        <end position="121"/>
    </location>
</feature>
<evidence type="ECO:0000313" key="3">
    <source>
        <dbReference type="Proteomes" id="UP000002872"/>
    </source>
</evidence>
<sequence length="332" mass="37602">MSGKKDSQLVNVESLPCIGHKKLFDLVALSLVGIQLAECKEGLLYYLSYLFICGFLAHAYWIYFTVEELFVFMGSLYWLLQRITTRAEVFFAFGVRDPNMPIFTALSSVAIYGIKSLLLDIKTKNGQVVWMQCISYAAGAVGLLYLLVRFEFALNVKRKAFHWILFFYCYLFPREVVEVHLVCAFFLIQMALRLIKPFERMYNLSEKRIFSVFASEKDEKEVVSHVGLLTSFICVTGGIQNDRDRMLFVLSSVGIVDSISCFFHKSIGTHKSKTGSIVGAVAAKFILSALGVEYPLWMYLVIGVAEYCSQMNDNILLPVVAYGISALPRIYV</sequence>
<organism evidence="2 3">
    <name type="scientific">Nematocida parisii (strain ERTm3)</name>
    <name type="common">Nematode killer fungus</name>
    <dbReference type="NCBI Taxonomy" id="935791"/>
    <lineage>
        <taxon>Eukaryota</taxon>
        <taxon>Fungi</taxon>
        <taxon>Fungi incertae sedis</taxon>
        <taxon>Microsporidia</taxon>
        <taxon>Nematocida</taxon>
    </lineage>
</organism>
<proteinExistence type="predicted"/>
<feature type="transmembrane region" description="Helical" evidence="1">
    <location>
        <begin position="276"/>
        <end position="302"/>
    </location>
</feature>
<protein>
    <submittedName>
        <fullName evidence="2">Uncharacterized protein</fullName>
    </submittedName>
</protein>
<feature type="transmembrane region" description="Helical" evidence="1">
    <location>
        <begin position="43"/>
        <end position="63"/>
    </location>
</feature>
<reference evidence="2" key="1">
    <citation type="submission" date="2011-01" db="EMBL/GenBank/DDBJ databases">
        <title>The Genome Sequence of Nematocida parisii strain ERTm3.</title>
        <authorList>
            <consortium name="The Broad Institute Genome Sequencing Platform"/>
            <consortium name="The Broad Institute Genome Sequencing Center for Infectious Disease"/>
            <person name="Cuomo C."/>
            <person name="Troemel E."/>
            <person name="Young S.K."/>
            <person name="Zeng Q."/>
            <person name="Gargeya S."/>
            <person name="Fitzgerald M."/>
            <person name="Haas B."/>
            <person name="Abouelleil A."/>
            <person name="Alvarado L."/>
            <person name="Arachchi H.M."/>
            <person name="Berlin A."/>
            <person name="Chapman S.B."/>
            <person name="Gearin G."/>
            <person name="Goldberg J."/>
            <person name="Griggs A."/>
            <person name="Gujja S."/>
            <person name="Hansen M."/>
            <person name="Heiman D."/>
            <person name="Howarth C."/>
            <person name="Larimer J."/>
            <person name="Lui A."/>
            <person name="MacDonald P.J.P."/>
            <person name="McCowen C."/>
            <person name="Montmayeur A."/>
            <person name="Murphy C."/>
            <person name="Neiman D."/>
            <person name="Pearson M."/>
            <person name="Priest M."/>
            <person name="Roberts A."/>
            <person name="Saif S."/>
            <person name="Shea T."/>
            <person name="Sisk P."/>
            <person name="Stolte C."/>
            <person name="Sykes S."/>
            <person name="Wortman J."/>
            <person name="Nusbaum C."/>
            <person name="Birren B."/>
        </authorList>
    </citation>
    <scope>NUCLEOTIDE SEQUENCE</scope>
    <source>
        <strain evidence="2">ERTm3</strain>
    </source>
</reference>
<evidence type="ECO:0000256" key="1">
    <source>
        <dbReference type="SAM" id="Phobius"/>
    </source>
</evidence>
<name>I3EDU5_NEMP3</name>
<keyword evidence="3" id="KW-1185">Reference proteome</keyword>
<feature type="transmembrane region" description="Helical" evidence="1">
    <location>
        <begin position="128"/>
        <end position="148"/>
    </location>
</feature>